<dbReference type="VEuPathDB" id="VectorBase:AFAF007999"/>
<reference evidence="3" key="1">
    <citation type="submission" date="2014-01" db="EMBL/GenBank/DDBJ databases">
        <title>The Genome Sequence of Anopheles farauti FAR1 (V2).</title>
        <authorList>
            <consortium name="The Broad Institute Genomics Platform"/>
            <person name="Neafsey D.E."/>
            <person name="Besansky N."/>
            <person name="Howell P."/>
            <person name="Walton C."/>
            <person name="Young S.K."/>
            <person name="Zeng Q."/>
            <person name="Gargeya S."/>
            <person name="Fitzgerald M."/>
            <person name="Haas B."/>
            <person name="Abouelleil A."/>
            <person name="Allen A.W."/>
            <person name="Alvarado L."/>
            <person name="Arachchi H.M."/>
            <person name="Berlin A.M."/>
            <person name="Chapman S.B."/>
            <person name="Gainer-Dewar J."/>
            <person name="Goldberg J."/>
            <person name="Griggs A."/>
            <person name="Gujja S."/>
            <person name="Hansen M."/>
            <person name="Howarth C."/>
            <person name="Imamovic A."/>
            <person name="Ireland A."/>
            <person name="Larimer J."/>
            <person name="McCowan C."/>
            <person name="Murphy C."/>
            <person name="Pearson M."/>
            <person name="Poon T.W."/>
            <person name="Priest M."/>
            <person name="Roberts A."/>
            <person name="Saif S."/>
            <person name="Shea T."/>
            <person name="Sisk P."/>
            <person name="Sykes S."/>
            <person name="Wortman J."/>
            <person name="Nusbaum C."/>
            <person name="Birren B."/>
        </authorList>
    </citation>
    <scope>NUCLEOTIDE SEQUENCE [LARGE SCALE GENOMIC DNA]</scope>
    <source>
        <strain evidence="3">FAR1</strain>
    </source>
</reference>
<evidence type="ECO:0000256" key="1">
    <source>
        <dbReference type="SAM" id="Phobius"/>
    </source>
</evidence>
<protein>
    <submittedName>
        <fullName evidence="2">Uncharacterized protein</fullName>
    </submittedName>
</protein>
<dbReference type="EnsemblMetazoa" id="AFAF007999-RA">
    <property type="protein sequence ID" value="AFAF007999-PA"/>
    <property type="gene ID" value="AFAF007999"/>
</dbReference>
<dbReference type="Proteomes" id="UP000075886">
    <property type="component" value="Unassembled WGS sequence"/>
</dbReference>
<evidence type="ECO:0000313" key="3">
    <source>
        <dbReference type="Proteomes" id="UP000075886"/>
    </source>
</evidence>
<organism evidence="2 3">
    <name type="scientific">Anopheles farauti</name>
    <dbReference type="NCBI Taxonomy" id="69004"/>
    <lineage>
        <taxon>Eukaryota</taxon>
        <taxon>Metazoa</taxon>
        <taxon>Ecdysozoa</taxon>
        <taxon>Arthropoda</taxon>
        <taxon>Hexapoda</taxon>
        <taxon>Insecta</taxon>
        <taxon>Pterygota</taxon>
        <taxon>Neoptera</taxon>
        <taxon>Endopterygota</taxon>
        <taxon>Diptera</taxon>
        <taxon>Nematocera</taxon>
        <taxon>Culicoidea</taxon>
        <taxon>Culicidae</taxon>
        <taxon>Anophelinae</taxon>
        <taxon>Anopheles</taxon>
    </lineage>
</organism>
<keyword evidence="1" id="KW-1133">Transmembrane helix</keyword>
<dbReference type="AlphaFoldDB" id="A0A182QDI8"/>
<keyword evidence="1" id="KW-0472">Membrane</keyword>
<name>A0A182QDI8_9DIPT</name>
<proteinExistence type="predicted"/>
<sequence>MVCLPHILKTRQMIRAAKGTCAELTAEGLQAGVLPVVPGQLVRPGEPPNTSFPGADGRQWRGGRLTMVVVRVMTVCGMTQRVASEAEQAAGRSRRQVEMMVRWDAAAAVAASASPTVLTVVRFTFYGRHRRLTASVEAAVRAGSMSQVRQLPGVPIWAAGAGGTTVVVVVVVASASGEVSRAGRLSRRRRDRLLLPLKQALESDDGGGGGGGACEAAAAAAIVAAAAAAAAAVSFAVAVDSLCGADMSGGGGRFSSPVRIRIEDDFSSGR</sequence>
<reference evidence="2" key="2">
    <citation type="submission" date="2020-05" db="UniProtKB">
        <authorList>
            <consortium name="EnsemblMetazoa"/>
        </authorList>
    </citation>
    <scope>IDENTIFICATION</scope>
    <source>
        <strain evidence="2">FAR1</strain>
    </source>
</reference>
<feature type="transmembrane region" description="Helical" evidence="1">
    <location>
        <begin position="103"/>
        <end position="125"/>
    </location>
</feature>
<feature type="transmembrane region" description="Helical" evidence="1">
    <location>
        <begin position="156"/>
        <end position="180"/>
    </location>
</feature>
<keyword evidence="1" id="KW-0812">Transmembrane</keyword>
<dbReference type="EMBL" id="AXCN02002042">
    <property type="status" value="NOT_ANNOTATED_CDS"/>
    <property type="molecule type" value="Genomic_DNA"/>
</dbReference>
<keyword evidence="3" id="KW-1185">Reference proteome</keyword>
<evidence type="ECO:0000313" key="2">
    <source>
        <dbReference type="EnsemblMetazoa" id="AFAF007999-PA"/>
    </source>
</evidence>
<accession>A0A182QDI8</accession>